<dbReference type="InterPro" id="IPR029063">
    <property type="entry name" value="SAM-dependent_MTases_sf"/>
</dbReference>
<evidence type="ECO:0000256" key="1">
    <source>
        <dbReference type="ARBA" id="ARBA00022603"/>
    </source>
</evidence>
<dbReference type="Pfam" id="PF05958">
    <property type="entry name" value="tRNA_U5-meth_tr"/>
    <property type="match status" value="1"/>
</dbReference>
<keyword evidence="2 4" id="KW-0808">Transferase</keyword>
<dbReference type="Gene3D" id="2.40.50.140">
    <property type="entry name" value="Nucleic acid-binding proteins"/>
    <property type="match status" value="1"/>
</dbReference>
<dbReference type="InterPro" id="IPR030391">
    <property type="entry name" value="MeTrfase_TrmA_CS"/>
</dbReference>
<dbReference type="SUPFAM" id="SSF53335">
    <property type="entry name" value="S-adenosyl-L-methionine-dependent methyltransferases"/>
    <property type="match status" value="1"/>
</dbReference>
<evidence type="ECO:0000313" key="9">
    <source>
        <dbReference type="Proteomes" id="UP000297065"/>
    </source>
</evidence>
<dbReference type="EMBL" id="CP036295">
    <property type="protein sequence ID" value="QCC84476.1"/>
    <property type="molecule type" value="Genomic_DNA"/>
</dbReference>
<dbReference type="GO" id="GO:0070041">
    <property type="term" value="F:rRNA (uridine-C5-)-methyltransferase activity"/>
    <property type="evidence" value="ECO:0007669"/>
    <property type="project" value="TreeGrafter"/>
</dbReference>
<name>A0A4P7UF52_DESDE</name>
<dbReference type="GO" id="GO:0070475">
    <property type="term" value="P:rRNA base methylation"/>
    <property type="evidence" value="ECO:0007669"/>
    <property type="project" value="TreeGrafter"/>
</dbReference>
<feature type="binding site" evidence="4">
    <location>
        <position position="503"/>
    </location>
    <ligand>
        <name>S-adenosyl-L-methionine</name>
        <dbReference type="ChEBI" id="CHEBI:59789"/>
    </ligand>
</feature>
<accession>A0A4P7UF52</accession>
<feature type="binding site" evidence="4">
    <location>
        <position position="363"/>
    </location>
    <ligand>
        <name>S-adenosyl-L-methionine</name>
        <dbReference type="ChEBI" id="CHEBI:59789"/>
    </ligand>
</feature>
<dbReference type="PROSITE" id="PS51687">
    <property type="entry name" value="SAM_MT_RNA_M5U"/>
    <property type="match status" value="1"/>
</dbReference>
<evidence type="ECO:0000256" key="4">
    <source>
        <dbReference type="PROSITE-ProRule" id="PRU01024"/>
    </source>
</evidence>
<reference evidence="8 9" key="1">
    <citation type="submission" date="2019-02" db="EMBL/GenBank/DDBJ databases">
        <title>Complete Genome Sequence of Desulfovibrio desulfuricans IC1, a Sulfonate Utilizing Anaerobe.</title>
        <authorList>
            <person name="Day L.A."/>
            <person name="De Leon K.B."/>
            <person name="Wall J.D."/>
        </authorList>
    </citation>
    <scope>NUCLEOTIDE SEQUENCE [LARGE SCALE GENOMIC DNA]</scope>
    <source>
        <strain evidence="8 9">IC1</strain>
    </source>
</reference>
<dbReference type="PROSITE" id="PS50926">
    <property type="entry name" value="TRAM"/>
    <property type="match status" value="1"/>
</dbReference>
<dbReference type="AlphaFoldDB" id="A0A4P7UF52"/>
<dbReference type="InterPro" id="IPR002792">
    <property type="entry name" value="TRAM_dom"/>
</dbReference>
<keyword evidence="1 4" id="KW-0489">Methyltransferase</keyword>
<feature type="domain" description="TRAM" evidence="7">
    <location>
        <begin position="1"/>
        <end position="66"/>
    </location>
</feature>
<evidence type="ECO:0000256" key="2">
    <source>
        <dbReference type="ARBA" id="ARBA00022679"/>
    </source>
</evidence>
<dbReference type="CDD" id="cd02440">
    <property type="entry name" value="AdoMet_MTases"/>
    <property type="match status" value="1"/>
</dbReference>
<feature type="region of interest" description="Disordered" evidence="6">
    <location>
        <begin position="201"/>
        <end position="237"/>
    </location>
</feature>
<protein>
    <submittedName>
        <fullName evidence="8">Class I SAM-dependent RNA methyltransferase</fullName>
    </submittedName>
</protein>
<dbReference type="Proteomes" id="UP000297065">
    <property type="component" value="Chromosome"/>
</dbReference>
<proteinExistence type="inferred from homology"/>
<dbReference type="PANTHER" id="PTHR11061">
    <property type="entry name" value="RNA M5U METHYLTRANSFERASE"/>
    <property type="match status" value="1"/>
</dbReference>
<organism evidence="8 9">
    <name type="scientific">Desulfovibrio desulfuricans</name>
    <dbReference type="NCBI Taxonomy" id="876"/>
    <lineage>
        <taxon>Bacteria</taxon>
        <taxon>Pseudomonadati</taxon>
        <taxon>Thermodesulfobacteriota</taxon>
        <taxon>Desulfovibrionia</taxon>
        <taxon>Desulfovibrionales</taxon>
        <taxon>Desulfovibrionaceae</taxon>
        <taxon>Desulfovibrio</taxon>
    </lineage>
</organism>
<sequence>MNAPTDAITVDITALSHDGRGIARLASADGQGRGAVVFVTNALPGQKVLARITRRKSSFIEAEALQLLREAPDAARPICPHHADCGGCPLQTMPYEQQLFWKRTIALDALSRIGGLNRSTLETLLGPVAPSPAAIRFRNKMEFAFGPDASRECGLMLGLRRRNGRDVVAVPECALMPAEALRMVDMVGNLAAKSGLAAYVPPDARPDSRPDSRSVAMTASRRKTNQCKQTARGNRHEPARRVPTHYYTVQQDTADPGFWRFFVLRRGLAADLRTPRWWALCITSPGDAQQRAAVRALGREVLAAFPQLYAFIHEERSTADAFAFGEKRVQTLDATGMDNPAAARLFQPLNGAYFALDATSFFQVNTAAAQVLARTAQSMLTPQAEAAPESRGLLDLYCGVGAPGLLLASDYAALLGLEQDARAVKLATINAANNGQHHCQYKAGDAAQRLERLAACGAQNMWAATRSQTTQGDNEAADAPADAAKPNTHAGTTLPSVTDALVDPPRAGLSPRALDALLRIAPERILYISCNPSTLARDAAQLRCRYRLERLAVVDLFPHTPHLETLSLWLKT</sequence>
<evidence type="ECO:0000256" key="5">
    <source>
        <dbReference type="PROSITE-ProRule" id="PRU10015"/>
    </source>
</evidence>
<evidence type="ECO:0000313" key="8">
    <source>
        <dbReference type="EMBL" id="QCC84476.1"/>
    </source>
</evidence>
<dbReference type="InterPro" id="IPR010280">
    <property type="entry name" value="U5_MeTrfase_fam"/>
</dbReference>
<feature type="active site" description="Nucleophile" evidence="4">
    <location>
        <position position="530"/>
    </location>
</feature>
<feature type="active site" evidence="5">
    <location>
        <position position="530"/>
    </location>
</feature>
<evidence type="ECO:0000256" key="6">
    <source>
        <dbReference type="SAM" id="MobiDB-lite"/>
    </source>
</evidence>
<comment type="similarity">
    <text evidence="4">Belongs to the class I-like SAM-binding methyltransferase superfamily. RNA M5U methyltransferase family.</text>
</comment>
<dbReference type="Pfam" id="PF01938">
    <property type="entry name" value="TRAM"/>
    <property type="match status" value="1"/>
</dbReference>
<dbReference type="PROSITE" id="PS01230">
    <property type="entry name" value="TRMA_1"/>
    <property type="match status" value="1"/>
</dbReference>
<gene>
    <name evidence="8" type="ORF">DDIC_00990</name>
</gene>
<feature type="region of interest" description="Disordered" evidence="6">
    <location>
        <begin position="466"/>
        <end position="505"/>
    </location>
</feature>
<keyword evidence="3 4" id="KW-0949">S-adenosyl-L-methionine</keyword>
<evidence type="ECO:0000256" key="3">
    <source>
        <dbReference type="ARBA" id="ARBA00022691"/>
    </source>
</evidence>
<dbReference type="SUPFAM" id="SSF50249">
    <property type="entry name" value="Nucleic acid-binding proteins"/>
    <property type="match status" value="1"/>
</dbReference>
<dbReference type="PANTHER" id="PTHR11061:SF30">
    <property type="entry name" value="TRNA (URACIL(54)-C(5))-METHYLTRANSFERASE"/>
    <property type="match status" value="1"/>
</dbReference>
<dbReference type="InterPro" id="IPR012340">
    <property type="entry name" value="NA-bd_OB-fold"/>
</dbReference>
<dbReference type="OrthoDB" id="9804590at2"/>
<dbReference type="Gene3D" id="3.40.50.150">
    <property type="entry name" value="Vaccinia Virus protein VP39"/>
    <property type="match status" value="2"/>
</dbReference>
<dbReference type="PROSITE" id="PS01231">
    <property type="entry name" value="TRMA_2"/>
    <property type="match status" value="1"/>
</dbReference>
<evidence type="ECO:0000259" key="7">
    <source>
        <dbReference type="PROSITE" id="PS50926"/>
    </source>
</evidence>
<feature type="binding site" evidence="4">
    <location>
        <position position="397"/>
    </location>
    <ligand>
        <name>S-adenosyl-L-methionine</name>
        <dbReference type="ChEBI" id="CHEBI:59789"/>
    </ligand>
</feature>
<dbReference type="RefSeq" id="WP_136398723.1">
    <property type="nucleotide sequence ID" value="NZ_CP036295.1"/>
</dbReference>
<feature type="binding site" evidence="4">
    <location>
        <position position="418"/>
    </location>
    <ligand>
        <name>S-adenosyl-L-methionine</name>
        <dbReference type="ChEBI" id="CHEBI:59789"/>
    </ligand>
</feature>
<dbReference type="InterPro" id="IPR030390">
    <property type="entry name" value="MeTrfase_TrmA_AS"/>
</dbReference>